<feature type="compositionally biased region" description="Polar residues" evidence="1">
    <location>
        <begin position="36"/>
        <end position="49"/>
    </location>
</feature>
<gene>
    <name evidence="2" type="ORF">Tci_922168</name>
</gene>
<protein>
    <submittedName>
        <fullName evidence="2">Uncharacterized protein</fullName>
    </submittedName>
</protein>
<feature type="compositionally biased region" description="Low complexity" evidence="1">
    <location>
        <begin position="1"/>
        <end position="25"/>
    </location>
</feature>
<evidence type="ECO:0000313" key="2">
    <source>
        <dbReference type="EMBL" id="GFD50199.1"/>
    </source>
</evidence>
<dbReference type="AlphaFoldDB" id="A0A699WTC6"/>
<accession>A0A699WTC6</accession>
<dbReference type="EMBL" id="BKCJ011754269">
    <property type="protein sequence ID" value="GFD50199.1"/>
    <property type="molecule type" value="Genomic_DNA"/>
</dbReference>
<feature type="non-terminal residue" evidence="2">
    <location>
        <position position="1"/>
    </location>
</feature>
<feature type="region of interest" description="Disordered" evidence="1">
    <location>
        <begin position="1"/>
        <end position="49"/>
    </location>
</feature>
<reference evidence="2" key="1">
    <citation type="journal article" date="2019" name="Sci. Rep.">
        <title>Draft genome of Tanacetum cinerariifolium, the natural source of mosquito coil.</title>
        <authorList>
            <person name="Yamashiro T."/>
            <person name="Shiraishi A."/>
            <person name="Satake H."/>
            <person name="Nakayama K."/>
        </authorList>
    </citation>
    <scope>NUCLEOTIDE SEQUENCE</scope>
</reference>
<organism evidence="2">
    <name type="scientific">Tanacetum cinerariifolium</name>
    <name type="common">Dalmatian daisy</name>
    <name type="synonym">Chrysanthemum cinerariifolium</name>
    <dbReference type="NCBI Taxonomy" id="118510"/>
    <lineage>
        <taxon>Eukaryota</taxon>
        <taxon>Viridiplantae</taxon>
        <taxon>Streptophyta</taxon>
        <taxon>Embryophyta</taxon>
        <taxon>Tracheophyta</taxon>
        <taxon>Spermatophyta</taxon>
        <taxon>Magnoliopsida</taxon>
        <taxon>eudicotyledons</taxon>
        <taxon>Gunneridae</taxon>
        <taxon>Pentapetalae</taxon>
        <taxon>asterids</taxon>
        <taxon>campanulids</taxon>
        <taxon>Asterales</taxon>
        <taxon>Asteraceae</taxon>
        <taxon>Asteroideae</taxon>
        <taxon>Anthemideae</taxon>
        <taxon>Anthemidinae</taxon>
        <taxon>Tanacetum</taxon>
    </lineage>
</organism>
<proteinExistence type="predicted"/>
<comment type="caution">
    <text evidence="2">The sequence shown here is derived from an EMBL/GenBank/DDBJ whole genome shotgun (WGS) entry which is preliminary data.</text>
</comment>
<name>A0A699WTC6_TANCI</name>
<sequence>GDTAAGSGCSAAGSISSAGGRYSGYSGPGEGGAPMTSCTYGSSGSIGIP</sequence>
<evidence type="ECO:0000256" key="1">
    <source>
        <dbReference type="SAM" id="MobiDB-lite"/>
    </source>
</evidence>